<dbReference type="GO" id="GO:0016192">
    <property type="term" value="P:vesicle-mediated transport"/>
    <property type="evidence" value="ECO:0007669"/>
    <property type="project" value="InterPro"/>
</dbReference>
<name>A0AAV1C4Q2_OLDCO</name>
<dbReference type="SMART" id="SM00397">
    <property type="entry name" value="t_SNARE"/>
    <property type="match status" value="1"/>
</dbReference>
<dbReference type="InterPro" id="IPR002893">
    <property type="entry name" value="Znf_MYND"/>
</dbReference>
<feature type="domain" description="SET" evidence="13">
    <location>
        <begin position="41"/>
        <end position="451"/>
    </location>
</feature>
<dbReference type="SUPFAM" id="SSF82199">
    <property type="entry name" value="SET domain"/>
    <property type="match status" value="1"/>
</dbReference>
<feature type="coiled-coil region" evidence="9">
    <location>
        <begin position="468"/>
        <end position="505"/>
    </location>
</feature>
<evidence type="ECO:0000313" key="15">
    <source>
        <dbReference type="Proteomes" id="UP001161247"/>
    </source>
</evidence>
<dbReference type="AlphaFoldDB" id="A0AAV1C4Q2"/>
<protein>
    <submittedName>
        <fullName evidence="14">OLC1v1025053C1</fullName>
    </submittedName>
</protein>
<keyword evidence="6" id="KW-0653">Protein transport</keyword>
<dbReference type="GO" id="GO:0016020">
    <property type="term" value="C:membrane"/>
    <property type="evidence" value="ECO:0007669"/>
    <property type="project" value="InterPro"/>
</dbReference>
<proteinExistence type="inferred from homology"/>
<dbReference type="PANTHER" id="PTHR47436:SF1">
    <property type="entry name" value="SET DOMAIN-CONTAINING PROTEIN"/>
    <property type="match status" value="1"/>
</dbReference>
<keyword evidence="11" id="KW-0472">Membrane</keyword>
<dbReference type="PANTHER" id="PTHR47436">
    <property type="entry name" value="HISTONE-LYSINE N-METHYLTRANSFERASE ATXR2"/>
    <property type="match status" value="1"/>
</dbReference>
<evidence type="ECO:0000313" key="14">
    <source>
        <dbReference type="EMBL" id="CAI9090306.1"/>
    </source>
</evidence>
<dbReference type="CDD" id="cd00179">
    <property type="entry name" value="SynN"/>
    <property type="match status" value="1"/>
</dbReference>
<evidence type="ECO:0000256" key="5">
    <source>
        <dbReference type="ARBA" id="ARBA00022833"/>
    </source>
</evidence>
<dbReference type="SUPFAM" id="SSF144232">
    <property type="entry name" value="HIT/MYND zinc finger-like"/>
    <property type="match status" value="1"/>
</dbReference>
<dbReference type="Pfam" id="PF05739">
    <property type="entry name" value="SNARE"/>
    <property type="match status" value="1"/>
</dbReference>
<dbReference type="Pfam" id="PF00856">
    <property type="entry name" value="SET"/>
    <property type="match status" value="1"/>
</dbReference>
<dbReference type="GO" id="GO:0008270">
    <property type="term" value="F:zinc ion binding"/>
    <property type="evidence" value="ECO:0007669"/>
    <property type="project" value="UniProtKB-KW"/>
</dbReference>
<evidence type="ECO:0000256" key="3">
    <source>
        <dbReference type="ARBA" id="ARBA00022723"/>
    </source>
</evidence>
<keyword evidence="8 9" id="KW-0175">Coiled coil</keyword>
<dbReference type="PROSITE" id="PS50192">
    <property type="entry name" value="T_SNARE"/>
    <property type="match status" value="1"/>
</dbReference>
<evidence type="ECO:0000256" key="10">
    <source>
        <dbReference type="SAM" id="MobiDB-lite"/>
    </source>
</evidence>
<evidence type="ECO:0000256" key="1">
    <source>
        <dbReference type="ARBA" id="ARBA00009063"/>
    </source>
</evidence>
<sequence length="738" mass="83394">MEPVCPIDARCSHQVAILLSPPSPVQSQKYYEELIASREYSGLEVRINGEHGKGVYSNKEFDEGDLVLKDPMLFGIQHSSNKMDCLVCSYCFQFIGSVELQIGRKLYLRNLANLSQTHSGKPEPWNDQCEVSRHQDTSDVGEDDRDHCSSSNGKSSSNYLPQDVIDSVMNGGLQLPYASAFQLPSVVSCPGGCKESYYCSKLCAEADWSSYHSLLCTGKGSDSLSTKALSKFIQHANETNDIFLLAAKVIAFTILRYRKAKAARFEEKLHNNFSHLVEAWEPVSMGHKQRWWDCISLPEDVDCHDEAAFRLQLKELAFTSLQLLKAAIFDEECEPLFSLEIYGHIIGMFELNNLDLVVESPVENYFLYIDELPHAEREEAQQVTQPFLDALGDDYSNCCEGTAFFPLQSCTNHSCNPNAKAFKREEDKDGEATLLALKPILKGQEDSHTSRGADIEMGFTRSSSDLAMEAFNKQYQEIEKQVDKLSELLRKLKDVNEESKSVTKASAMKAIRKRMEKDVDEVGKIARGVKAKLEALNKDNLANRQKRGCEKGSGVDRSRNTMTYALTKKFKDLMKDFQTLRQRIDDEYREVVERRVITVTGTRPDEETINHLIETGTGEQIFQKAIQEMGRGQVLNTLEEIQERHDAVKEIERKLLDLQQIYMDMAVLVEAQGELLDNIENQVNIAVVHVHDGTNTLQNAKKLQKNSRKWMCIAIIILLFIVAIIVVGVIQPWKNKGA</sequence>
<dbReference type="Pfam" id="PF01753">
    <property type="entry name" value="zf-MYND"/>
    <property type="match status" value="1"/>
</dbReference>
<accession>A0AAV1C4Q2</accession>
<keyword evidence="15" id="KW-1185">Reference proteome</keyword>
<keyword evidence="2" id="KW-0813">Transport</keyword>
<feature type="transmembrane region" description="Helical" evidence="11">
    <location>
        <begin position="710"/>
        <end position="730"/>
    </location>
</feature>
<evidence type="ECO:0000256" key="4">
    <source>
        <dbReference type="ARBA" id="ARBA00022771"/>
    </source>
</evidence>
<dbReference type="SUPFAM" id="SSF47661">
    <property type="entry name" value="t-snare proteins"/>
    <property type="match status" value="1"/>
</dbReference>
<keyword evidence="5" id="KW-0862">Zinc</keyword>
<dbReference type="Gene3D" id="1.20.5.110">
    <property type="match status" value="1"/>
</dbReference>
<comment type="similarity">
    <text evidence="1">Belongs to the syntaxin family.</text>
</comment>
<feature type="domain" description="T-SNARE coiled-coil homology" evidence="12">
    <location>
        <begin position="638"/>
        <end position="700"/>
    </location>
</feature>
<keyword evidence="3" id="KW-0479">Metal-binding</keyword>
<evidence type="ECO:0000259" key="13">
    <source>
        <dbReference type="PROSITE" id="PS50280"/>
    </source>
</evidence>
<dbReference type="Proteomes" id="UP001161247">
    <property type="component" value="Chromosome 1"/>
</dbReference>
<dbReference type="InterPro" id="IPR046341">
    <property type="entry name" value="SET_dom_sf"/>
</dbReference>
<reference evidence="14" key="1">
    <citation type="submission" date="2023-03" db="EMBL/GenBank/DDBJ databases">
        <authorList>
            <person name="Julca I."/>
        </authorList>
    </citation>
    <scope>NUCLEOTIDE SEQUENCE</scope>
</reference>
<dbReference type="FunFam" id="1.20.5.110:FF:000008">
    <property type="entry name" value="Syntaxin 132"/>
    <property type="match status" value="1"/>
</dbReference>
<dbReference type="InterPro" id="IPR044237">
    <property type="entry name" value="ATXR2-like"/>
</dbReference>
<dbReference type="PROSITE" id="PS50280">
    <property type="entry name" value="SET"/>
    <property type="match status" value="1"/>
</dbReference>
<organism evidence="14 15">
    <name type="scientific">Oldenlandia corymbosa var. corymbosa</name>
    <dbReference type="NCBI Taxonomy" id="529605"/>
    <lineage>
        <taxon>Eukaryota</taxon>
        <taxon>Viridiplantae</taxon>
        <taxon>Streptophyta</taxon>
        <taxon>Embryophyta</taxon>
        <taxon>Tracheophyta</taxon>
        <taxon>Spermatophyta</taxon>
        <taxon>Magnoliopsida</taxon>
        <taxon>eudicotyledons</taxon>
        <taxon>Gunneridae</taxon>
        <taxon>Pentapetalae</taxon>
        <taxon>asterids</taxon>
        <taxon>lamiids</taxon>
        <taxon>Gentianales</taxon>
        <taxon>Rubiaceae</taxon>
        <taxon>Rubioideae</taxon>
        <taxon>Spermacoceae</taxon>
        <taxon>Hedyotis-Oldenlandia complex</taxon>
        <taxon>Oldenlandia</taxon>
    </lineage>
</organism>
<dbReference type="GO" id="GO:0008168">
    <property type="term" value="F:methyltransferase activity"/>
    <property type="evidence" value="ECO:0007669"/>
    <property type="project" value="InterPro"/>
</dbReference>
<gene>
    <name evidence="14" type="ORF">OLC1_LOCUS2488</name>
</gene>
<dbReference type="EMBL" id="OX459118">
    <property type="protein sequence ID" value="CAI9090306.1"/>
    <property type="molecule type" value="Genomic_DNA"/>
</dbReference>
<dbReference type="Gene3D" id="2.170.270.10">
    <property type="entry name" value="SET domain"/>
    <property type="match status" value="1"/>
</dbReference>
<dbReference type="Gene3D" id="1.20.58.70">
    <property type="match status" value="1"/>
</dbReference>
<evidence type="ECO:0000256" key="7">
    <source>
        <dbReference type="ARBA" id="ARBA00022990"/>
    </source>
</evidence>
<dbReference type="SMART" id="SM00503">
    <property type="entry name" value="SynN"/>
    <property type="match status" value="1"/>
</dbReference>
<dbReference type="GO" id="GO:0015031">
    <property type="term" value="P:protein transport"/>
    <property type="evidence" value="ECO:0007669"/>
    <property type="project" value="UniProtKB-KW"/>
</dbReference>
<keyword evidence="7" id="KW-0007">Acetylation</keyword>
<dbReference type="InterPro" id="IPR006011">
    <property type="entry name" value="Syntaxin_N"/>
</dbReference>
<keyword evidence="11" id="KW-0812">Transmembrane</keyword>
<evidence type="ECO:0000256" key="6">
    <source>
        <dbReference type="ARBA" id="ARBA00022927"/>
    </source>
</evidence>
<dbReference type="InterPro" id="IPR010989">
    <property type="entry name" value="SNARE"/>
</dbReference>
<evidence type="ECO:0000259" key="12">
    <source>
        <dbReference type="PROSITE" id="PS50192"/>
    </source>
</evidence>
<evidence type="ECO:0000256" key="9">
    <source>
        <dbReference type="SAM" id="Coils"/>
    </source>
</evidence>
<dbReference type="InterPro" id="IPR000727">
    <property type="entry name" value="T_SNARE_dom"/>
</dbReference>
<evidence type="ECO:0000256" key="8">
    <source>
        <dbReference type="ARBA" id="ARBA00023054"/>
    </source>
</evidence>
<feature type="region of interest" description="Disordered" evidence="10">
    <location>
        <begin position="117"/>
        <end position="161"/>
    </location>
</feature>
<dbReference type="CDD" id="cd15848">
    <property type="entry name" value="SNARE_syntaxin1-like"/>
    <property type="match status" value="1"/>
</dbReference>
<evidence type="ECO:0000256" key="2">
    <source>
        <dbReference type="ARBA" id="ARBA00022448"/>
    </source>
</evidence>
<feature type="compositionally biased region" description="Low complexity" evidence="10">
    <location>
        <begin position="149"/>
        <end position="158"/>
    </location>
</feature>
<dbReference type="Gene3D" id="6.10.140.2220">
    <property type="match status" value="1"/>
</dbReference>
<dbReference type="Pfam" id="PF00804">
    <property type="entry name" value="Syntaxin"/>
    <property type="match status" value="1"/>
</dbReference>
<evidence type="ECO:0000256" key="11">
    <source>
        <dbReference type="SAM" id="Phobius"/>
    </source>
</evidence>
<keyword evidence="11" id="KW-1133">Transmembrane helix</keyword>
<dbReference type="InterPro" id="IPR001214">
    <property type="entry name" value="SET_dom"/>
</dbReference>
<keyword evidence="4" id="KW-0863">Zinc-finger</keyword>